<dbReference type="PANTHER" id="PTHR10641:SF1402">
    <property type="entry name" value="TRANSCRIPTION FACTOR MYB8-LIKE"/>
    <property type="match status" value="1"/>
</dbReference>
<dbReference type="InterPro" id="IPR001005">
    <property type="entry name" value="SANT/Myb"/>
</dbReference>
<evidence type="ECO:0000259" key="8">
    <source>
        <dbReference type="PROSITE" id="PS51294"/>
    </source>
</evidence>
<evidence type="ECO:0000256" key="4">
    <source>
        <dbReference type="ARBA" id="ARBA00023125"/>
    </source>
</evidence>
<dbReference type="GO" id="GO:0005634">
    <property type="term" value="C:nucleus"/>
    <property type="evidence" value="ECO:0007669"/>
    <property type="project" value="UniProtKB-SubCell"/>
</dbReference>
<feature type="domain" description="Myb-like" evidence="7">
    <location>
        <begin position="9"/>
        <end position="61"/>
    </location>
</feature>
<evidence type="ECO:0000313" key="9">
    <source>
        <dbReference type="EMBL" id="KAK7263594.1"/>
    </source>
</evidence>
<dbReference type="PROSITE" id="PS51294">
    <property type="entry name" value="HTH_MYB"/>
    <property type="match status" value="2"/>
</dbReference>
<keyword evidence="2" id="KW-0677">Repeat</keyword>
<comment type="subcellular location">
    <subcellularLocation>
        <location evidence="1">Nucleus</location>
    </subcellularLocation>
</comment>
<dbReference type="InterPro" id="IPR015495">
    <property type="entry name" value="Myb_TF_plants"/>
</dbReference>
<keyword evidence="6" id="KW-0539">Nucleus</keyword>
<keyword evidence="4" id="KW-0238">DNA-binding</keyword>
<evidence type="ECO:0000313" key="10">
    <source>
        <dbReference type="Proteomes" id="UP001359559"/>
    </source>
</evidence>
<dbReference type="InterPro" id="IPR017930">
    <property type="entry name" value="Myb_dom"/>
</dbReference>
<comment type="caution">
    <text evidence="9">The sequence shown here is derived from an EMBL/GenBank/DDBJ whole genome shotgun (WGS) entry which is preliminary data.</text>
</comment>
<evidence type="ECO:0000256" key="2">
    <source>
        <dbReference type="ARBA" id="ARBA00022737"/>
    </source>
</evidence>
<evidence type="ECO:0000256" key="1">
    <source>
        <dbReference type="ARBA" id="ARBA00004123"/>
    </source>
</evidence>
<evidence type="ECO:0000256" key="5">
    <source>
        <dbReference type="ARBA" id="ARBA00023163"/>
    </source>
</evidence>
<dbReference type="EMBL" id="JAYKXN010000008">
    <property type="protein sequence ID" value="KAK7263594.1"/>
    <property type="molecule type" value="Genomic_DNA"/>
</dbReference>
<organism evidence="9 10">
    <name type="scientific">Clitoria ternatea</name>
    <name type="common">Butterfly pea</name>
    <dbReference type="NCBI Taxonomy" id="43366"/>
    <lineage>
        <taxon>Eukaryota</taxon>
        <taxon>Viridiplantae</taxon>
        <taxon>Streptophyta</taxon>
        <taxon>Embryophyta</taxon>
        <taxon>Tracheophyta</taxon>
        <taxon>Spermatophyta</taxon>
        <taxon>Magnoliopsida</taxon>
        <taxon>eudicotyledons</taxon>
        <taxon>Gunneridae</taxon>
        <taxon>Pentapetalae</taxon>
        <taxon>rosids</taxon>
        <taxon>fabids</taxon>
        <taxon>Fabales</taxon>
        <taxon>Fabaceae</taxon>
        <taxon>Papilionoideae</taxon>
        <taxon>50 kb inversion clade</taxon>
        <taxon>NPAAA clade</taxon>
        <taxon>indigoferoid/millettioid clade</taxon>
        <taxon>Phaseoleae</taxon>
        <taxon>Clitoria</taxon>
    </lineage>
</organism>
<name>A0AAN9ETW0_CLITE</name>
<sequence length="260" mass="30154">MVRAPFYDKNGVKKGAWSREEDERLIAFIRRYGHSNWRQLPQFAGLARCGKSCRLRWLNYLRPNLKHGNYTKEEEELIIKLHRQYGNKWSLIAEKLPGRSDNEIKNHWHSHLKRNLKSNEIPTISELNSERGDPNTLEENLNETHQFVSTSESSGANVGDNYYHILESSLTNNTMSTENSEEDTYCLASNVAQASESTMKCSMSSIEDSVPLPLETYEEFSNDFWTEPFLLENTYTDEICSGESMAFFIPYFDGTYLLYN</sequence>
<evidence type="ECO:0000256" key="3">
    <source>
        <dbReference type="ARBA" id="ARBA00023015"/>
    </source>
</evidence>
<gene>
    <name evidence="9" type="ORF">RJT34_31186</name>
</gene>
<feature type="domain" description="HTH myb-type" evidence="8">
    <location>
        <begin position="9"/>
        <end position="61"/>
    </location>
</feature>
<dbReference type="SMART" id="SM00717">
    <property type="entry name" value="SANT"/>
    <property type="match status" value="2"/>
</dbReference>
<dbReference type="GO" id="GO:0003677">
    <property type="term" value="F:DNA binding"/>
    <property type="evidence" value="ECO:0007669"/>
    <property type="project" value="UniProtKB-KW"/>
</dbReference>
<dbReference type="CDD" id="cd00167">
    <property type="entry name" value="SANT"/>
    <property type="match status" value="2"/>
</dbReference>
<dbReference type="Pfam" id="PF00249">
    <property type="entry name" value="Myb_DNA-binding"/>
    <property type="match status" value="2"/>
</dbReference>
<feature type="domain" description="HTH myb-type" evidence="8">
    <location>
        <begin position="62"/>
        <end position="116"/>
    </location>
</feature>
<feature type="domain" description="Myb-like" evidence="7">
    <location>
        <begin position="62"/>
        <end position="112"/>
    </location>
</feature>
<keyword evidence="5" id="KW-0804">Transcription</keyword>
<accession>A0AAN9ETW0</accession>
<evidence type="ECO:0000259" key="7">
    <source>
        <dbReference type="PROSITE" id="PS50090"/>
    </source>
</evidence>
<dbReference type="AlphaFoldDB" id="A0AAN9ETW0"/>
<evidence type="ECO:0000256" key="6">
    <source>
        <dbReference type="ARBA" id="ARBA00023242"/>
    </source>
</evidence>
<dbReference type="Proteomes" id="UP001359559">
    <property type="component" value="Unassembled WGS sequence"/>
</dbReference>
<dbReference type="SUPFAM" id="SSF46689">
    <property type="entry name" value="Homeodomain-like"/>
    <property type="match status" value="1"/>
</dbReference>
<dbReference type="PROSITE" id="PS50090">
    <property type="entry name" value="MYB_LIKE"/>
    <property type="match status" value="2"/>
</dbReference>
<keyword evidence="3" id="KW-0805">Transcription regulation</keyword>
<protein>
    <submittedName>
        <fullName evidence="9">Uncharacterized protein</fullName>
    </submittedName>
</protein>
<keyword evidence="10" id="KW-1185">Reference proteome</keyword>
<dbReference type="PANTHER" id="PTHR10641">
    <property type="entry name" value="MYB FAMILY TRANSCRIPTION FACTOR"/>
    <property type="match status" value="1"/>
</dbReference>
<proteinExistence type="predicted"/>
<dbReference type="Gene3D" id="1.10.10.60">
    <property type="entry name" value="Homeodomain-like"/>
    <property type="match status" value="2"/>
</dbReference>
<dbReference type="FunFam" id="1.10.10.60:FF:000015">
    <property type="entry name" value="Transcription factor RAX3"/>
    <property type="match status" value="1"/>
</dbReference>
<reference evidence="9 10" key="1">
    <citation type="submission" date="2024-01" db="EMBL/GenBank/DDBJ databases">
        <title>The genomes of 5 underutilized Papilionoideae crops provide insights into root nodulation and disease resistance.</title>
        <authorList>
            <person name="Yuan L."/>
        </authorList>
    </citation>
    <scope>NUCLEOTIDE SEQUENCE [LARGE SCALE GENOMIC DNA]</scope>
    <source>
        <strain evidence="9">LY-2023</strain>
        <tissue evidence="9">Leaf</tissue>
    </source>
</reference>
<dbReference type="InterPro" id="IPR009057">
    <property type="entry name" value="Homeodomain-like_sf"/>
</dbReference>